<reference evidence="12 13" key="1">
    <citation type="journal article" date="2015" name="J. Clin. Microbiol.">
        <title>A PAN-HIV STRATEGY FOR COMPLETE GENOME SEQUENCING.</title>
        <authorList>
            <person name="Berg M.G."/>
            <person name="Yamaguchi J."/>
            <person name="Alessandri-Gradt E."/>
            <person name="Tell R.W."/>
            <person name="Plantier J.C."/>
            <person name="Brennan C.A."/>
        </authorList>
    </citation>
    <scope>NUCLEOTIDE SEQUENCE [LARGE SCALE GENOMIC DNA]</scope>
    <source>
        <strain evidence="12">LA45BCF02</strain>
    </source>
</reference>
<keyword evidence="10" id="KW-0922">Interferon antiviral system evasion</keyword>
<evidence type="ECO:0000256" key="9">
    <source>
        <dbReference type="ARBA" id="ARBA00023303"/>
    </source>
</evidence>
<comment type="caution">
    <text evidence="10">Lacks conserved residue(s) required for the propagation of feature annotation.</text>
</comment>
<sequence length="86" mass="10674">MLHRNLLLSIIISALLLTNIILWMYILRKYLEQRKQDRREREILERLRRIREIRDDSDYESNEEEEQEVRGQLVHNFGFDNPMFEL</sequence>
<gene>
    <name evidence="10 11" type="primary">vpu</name>
</gene>
<feature type="transmembrane region" description="Helical" evidence="11">
    <location>
        <begin position="6"/>
        <end position="26"/>
    </location>
</feature>
<keyword evidence="3 10" id="KW-0945">Host-virus interaction</keyword>
<evidence type="ECO:0000256" key="4">
    <source>
        <dbReference type="ARBA" id="ARBA00022692"/>
    </source>
</evidence>
<organism evidence="12 13">
    <name type="scientific">Human immunodeficiency virus type 1</name>
    <name type="common">HIV-1</name>
    <dbReference type="NCBI Taxonomy" id="11676"/>
    <lineage>
        <taxon>Viruses</taxon>
        <taxon>Riboviria</taxon>
        <taxon>Pararnavirae</taxon>
        <taxon>Artverviricota</taxon>
        <taxon>Revtraviricetes</taxon>
        <taxon>Ortervirales</taxon>
        <taxon>Retroviridae</taxon>
        <taxon>Orthoretrovirinae</taxon>
        <taxon>Lentivirus</taxon>
        <taxon>Lentivirus humimdef1</taxon>
    </lineage>
</organism>
<dbReference type="EMBL" id="KU168288">
    <property type="protein sequence ID" value="ALX35383.1"/>
    <property type="molecule type" value="Genomic_RNA"/>
</dbReference>
<keyword evidence="4 10" id="KW-0812">Transmembrane</keyword>
<keyword evidence="5 10" id="KW-0053">Apoptosis</keyword>
<comment type="domain">
    <text evidence="10">The N-terminus and transmembrane domains are required for self-oligomerization and proper virion budding, whereas the cytoplasmic domain is required for CD4 degradation. The cytoplasmic domain is composed of 2 amphipathic alpha helix that form a U-shape.</text>
</comment>
<evidence type="ECO:0000256" key="2">
    <source>
        <dbReference type="ARBA" id="ARBA00022553"/>
    </source>
</evidence>
<proteinExistence type="inferred from homology"/>
<evidence type="ECO:0000313" key="12">
    <source>
        <dbReference type="EMBL" id="ALX35383.1"/>
    </source>
</evidence>
<keyword evidence="2 10" id="KW-0597">Phosphoprotein</keyword>
<comment type="similarity">
    <text evidence="10 11">Belongs to the HIV-1 VPU protein family.</text>
</comment>
<keyword evidence="10" id="KW-0899">Viral immunoevasion</keyword>
<dbReference type="GO" id="GO:0033644">
    <property type="term" value="C:host cell membrane"/>
    <property type="evidence" value="ECO:0007669"/>
    <property type="project" value="UniProtKB-SubCell"/>
</dbReference>
<dbReference type="InterPro" id="IPR008187">
    <property type="entry name" value="Vpu"/>
</dbReference>
<comment type="function">
    <text evidence="11">Enhances virion budding by targeting host CD4 and Tetherin/BST2 to proteasome degradation. Degradation of CD4 prevents any unwanted premature interactions between viral Env and its host receptor CD4 in the endoplasmic reticulum. Degradation of antiretroviral protein Tetherin/BST2 is important for virion budding, as BST2 tethers new viral particles to the host cell membrane. Mechanistically, Vpu bridges either CD4 or BST2 to BTRC, a substrate recognition subunit of the Skp1/Cullin/F-box protein E3 ubiquitin ligase, induces their ubiquitination and subsequent proteasomal degradation. The alteration of the E3 ligase specificity by Vpu seems to promote the degradation of host IKBKB, leading to NF-kappa-B down-regulation and subsequent apoptosis. Acts as a viroporin that forms an oligomeric ion channel in membranes. Modulates the host DNA repair mechanisms to promote degradation of nuclear viral cDNA in cells that are already productively infected in order to suppress immune sensing and proviral hyper-integration (superinfection). Manipulates PML-NBs and modulates SUMOylation of host BLM protein thereby enhancing its DNA-end processing activity toward viral unintegrated linear DNA. Also inhibits RAD52-mediated homologous repair of viral cDNA, preventing the generation of dead-end circular forms of single copies of the long terminal repeat and permitting sustained nucleolytic attack.</text>
</comment>
<keyword evidence="10" id="KW-1084">Inhibition of host tetherin by virus</keyword>
<comment type="subcellular location">
    <subcellularLocation>
        <location evidence="10 11">Host membrane</location>
        <topology evidence="10 11">Single-pass type I membrane protein</topology>
    </subcellularLocation>
</comment>
<comment type="subunit">
    <text evidence="10">Homopentamer. Interacts with host CD4 and BRTC; these interactions induce proteasomal degradation of CD4. Interacts with host BST2; this interaction leads to the degradation of host BST2. Interacts with host FBXW11. Interacts with host AP1M1; this interaction plays a role in the mistrafficking and subsequent degradation of host BST2. Interacts with host RANBP2; this interaction allows Vpu to down-regulate host BLM sumoylation.</text>
</comment>
<comment type="miscellaneous">
    <text evidence="10">HIV-1 lineages are divided in three main groups, M (for Major), O (for Outlier), and N (for New, or Non-M, Non-O). The vast majority of strains found worldwide belong to the group M. Group O seems to be endemic to and largely confined to Cameroon and neighboring countries in West Central Africa, where these viruses represent a small minority of HIV-1 strains. The group N is represented by a limited number of isolates from Cameroonian persons. The group M is further subdivided in 9 clades or subtypes (A to D, F to H, J and K).</text>
</comment>
<dbReference type="GO" id="GO:0039502">
    <property type="term" value="P:symbiont-mediated suppression of host type I interferon-mediated signaling pathway"/>
    <property type="evidence" value="ECO:0007669"/>
    <property type="project" value="UniProtKB-UniRule"/>
</dbReference>
<dbReference type="GO" id="GO:0016020">
    <property type="term" value="C:membrane"/>
    <property type="evidence" value="ECO:0007669"/>
    <property type="project" value="UniProtKB-UniRule"/>
</dbReference>
<evidence type="ECO:0000256" key="8">
    <source>
        <dbReference type="ARBA" id="ARBA00023136"/>
    </source>
</evidence>
<feature type="topological domain" description="Cytoplasmic" evidence="10">
    <location>
        <begin position="28"/>
        <end position="86"/>
    </location>
</feature>
<feature type="topological domain" description="Extracellular" evidence="10">
    <location>
        <begin position="1"/>
        <end position="6"/>
    </location>
</feature>
<evidence type="ECO:0000256" key="7">
    <source>
        <dbReference type="ARBA" id="ARBA00023065"/>
    </source>
</evidence>
<keyword evidence="9 10" id="KW-0407">Ion channel</keyword>
<dbReference type="GO" id="GO:0042609">
    <property type="term" value="F:CD4 receptor binding"/>
    <property type="evidence" value="ECO:0007669"/>
    <property type="project" value="UniProtKB-UniRule"/>
</dbReference>
<evidence type="ECO:0000256" key="5">
    <source>
        <dbReference type="ARBA" id="ARBA00022703"/>
    </source>
</evidence>
<comment type="PTM">
    <text evidence="10">Phosphorylated by host CK2. This phosphorylation is necessary for interaction with human BTRC and degradation of CD4.</text>
</comment>
<dbReference type="GO" id="GO:0052170">
    <property type="term" value="P:symbiont-mediated suppression of host innate immune response"/>
    <property type="evidence" value="ECO:0007669"/>
    <property type="project" value="UniProtKB-KW"/>
</dbReference>
<dbReference type="HAMAP" id="MF_04082">
    <property type="entry name" value="HIV_VPU"/>
    <property type="match status" value="1"/>
</dbReference>
<evidence type="ECO:0000256" key="11">
    <source>
        <dbReference type="RuleBase" id="RU364058"/>
    </source>
</evidence>
<keyword evidence="8 10" id="KW-0472">Membrane</keyword>
<evidence type="ECO:0000256" key="10">
    <source>
        <dbReference type="HAMAP-Rule" id="MF_04082"/>
    </source>
</evidence>
<evidence type="ECO:0000256" key="3">
    <source>
        <dbReference type="ARBA" id="ARBA00022581"/>
    </source>
</evidence>
<dbReference type="Pfam" id="PF00558">
    <property type="entry name" value="Vpu"/>
    <property type="match status" value="1"/>
</dbReference>
<comment type="activity regulation">
    <text evidence="10">Ion channel activity is inhibited by hexamethylene amiloride in vitro.</text>
</comment>
<dbReference type="GO" id="GO:0039587">
    <property type="term" value="P:symbiont-mediated-mediated suppression of host tetherin activity"/>
    <property type="evidence" value="ECO:0007669"/>
    <property type="project" value="UniProtKB-UniRule"/>
</dbReference>
<dbReference type="GO" id="GO:0019076">
    <property type="term" value="P:viral release from host cell"/>
    <property type="evidence" value="ECO:0007669"/>
    <property type="project" value="UniProtKB-UniRule"/>
</dbReference>
<name>A0A0U4FFQ6_HV1</name>
<keyword evidence="7 10" id="KW-0406">Ion transport</keyword>
<keyword evidence="6 10" id="KW-1043">Host membrane</keyword>
<organismHost>
    <name type="scientific">Homo sapiens</name>
    <name type="common">Human</name>
    <dbReference type="NCBI Taxonomy" id="9606"/>
</organismHost>
<keyword evidence="1 10" id="KW-0813">Transport</keyword>
<dbReference type="GO" id="GO:0032801">
    <property type="term" value="P:receptor catabolic process"/>
    <property type="evidence" value="ECO:0007669"/>
    <property type="project" value="UniProtKB-UniRule"/>
</dbReference>
<keyword evidence="10 11" id="KW-1133">Transmembrane helix</keyword>
<evidence type="ECO:0000256" key="1">
    <source>
        <dbReference type="ARBA" id="ARBA00022448"/>
    </source>
</evidence>
<dbReference type="GO" id="GO:0005261">
    <property type="term" value="F:monoatomic cation channel activity"/>
    <property type="evidence" value="ECO:0007669"/>
    <property type="project" value="UniProtKB-UniRule"/>
</dbReference>
<evidence type="ECO:0000313" key="13">
    <source>
        <dbReference type="Proteomes" id="UP000123796"/>
    </source>
</evidence>
<comment type="function">
    <text evidence="10">Enhances virion budding, by targeting human CD4 and Tetherin/BST2 to proteasome degradation. Degradation of CD4 prevents any unwanted premature interactions between viral Env and its host receptor CD4 in the endoplasmic reticulum. Degradation of antiretroviral protein Tetherin/BST2 is important for virion budding, as BST2 tethers new viral particles to the host cell membrane. Mechanistically, Vpu bridges either CD4 or BST2 to BTRC, a substrate recognition subunit of the Skp1/Cullin/F-box protein E3 ubiquitin ligase, induces their ubiquitination and subsequent proteasomal degradation. The alteration of the E3 ligase specificity by Vpu seems to promote the degradation of host IKBKB, leading to NF-kappa-B down-regulation and subsequent apoptosis. Acts as a viroporin that forms an oligomeric ion channel in membranes. Modulates the host DNA repair mechanisms to promote degradation of nuclear viral cDNA in cells that are already productively infected in order to suppress immune sensing and proviral hyper-integration (superinfection). Manipulates PML-NBs and modulates SUMOylation of host BLM protein thereby enhancing its DNA-end processing activity toward viral unintegrated linear DNA. Also inhibits RAD52-mediated homologous repair of viral cDNA, preventing the generation of dead-end circular forms of single copies of the long terminal repeat and permitting sustained nucleolytic attack.</text>
</comment>
<protein>
    <recommendedName>
        <fullName evidence="10 11">Protein Vpu</fullName>
    </recommendedName>
    <alternativeName>
        <fullName evidence="10 11">U ORF protein</fullName>
    </alternativeName>
    <alternativeName>
        <fullName evidence="10 11">Viral protein U</fullName>
    </alternativeName>
</protein>
<dbReference type="Proteomes" id="UP000123796">
    <property type="component" value="Genome"/>
</dbReference>
<accession>A0A0U4FFQ6</accession>
<evidence type="ECO:0000256" key="6">
    <source>
        <dbReference type="ARBA" id="ARBA00022870"/>
    </source>
</evidence>
<keyword evidence="10" id="KW-1114">Inhibition of host interferon signaling pathway by virus</keyword>
<keyword evidence="10" id="KW-1090">Inhibition of host innate immune response by virus</keyword>